<accession>A0A6S6T5U2</accession>
<reference evidence="1" key="1">
    <citation type="submission" date="2020-01" db="EMBL/GenBank/DDBJ databases">
        <authorList>
            <person name="Meier V. D."/>
            <person name="Meier V D."/>
        </authorList>
    </citation>
    <scope>NUCLEOTIDE SEQUENCE</scope>
    <source>
        <strain evidence="1">HLG_WM_MAG_09</strain>
    </source>
</reference>
<dbReference type="PANTHER" id="PTHR13887">
    <property type="entry name" value="GLUTATHIONE S-TRANSFERASE KAPPA"/>
    <property type="match status" value="1"/>
</dbReference>
<dbReference type="InterPro" id="IPR036249">
    <property type="entry name" value="Thioredoxin-like_sf"/>
</dbReference>
<protein>
    <submittedName>
        <fullName evidence="1">Thioredoxin</fullName>
    </submittedName>
</protein>
<proteinExistence type="predicted"/>
<sequence>MSQTTAKKRILYYVHDPMCSWCYGFRKTWQQLQAQLPEDIEVRYIVGGLAPDSSDPMPQEMQNMLQATWQRITQSVPGTQFNFDFWTKNTPRRSTYPSCRAVLAAKQQGASKERAMTEGIQDAYYQQALNPSDDDTLIKVAESIGLDGQVFAEALNSAEIQQALQQELQFARSIGGDSFPSLIMEQDGEYHTLMLSYTDANKLLAQL</sequence>
<name>A0A6S6T5U2_9GAMM</name>
<dbReference type="CDD" id="cd03025">
    <property type="entry name" value="DsbA_FrnE_like"/>
    <property type="match status" value="1"/>
</dbReference>
<dbReference type="Pfam" id="PF13743">
    <property type="entry name" value="Thioredoxin_5"/>
    <property type="match status" value="1"/>
</dbReference>
<organism evidence="1">
    <name type="scientific">uncultured Thiotrichaceae bacterium</name>
    <dbReference type="NCBI Taxonomy" id="298394"/>
    <lineage>
        <taxon>Bacteria</taxon>
        <taxon>Pseudomonadati</taxon>
        <taxon>Pseudomonadota</taxon>
        <taxon>Gammaproteobacteria</taxon>
        <taxon>Thiotrichales</taxon>
        <taxon>Thiotrichaceae</taxon>
        <taxon>environmental samples</taxon>
    </lineage>
</organism>
<dbReference type="PANTHER" id="PTHR13887:SF54">
    <property type="entry name" value="DSBA FAMILY PROTEIN"/>
    <property type="match status" value="1"/>
</dbReference>
<dbReference type="AlphaFoldDB" id="A0A6S6T5U2"/>
<evidence type="ECO:0000313" key="1">
    <source>
        <dbReference type="EMBL" id="CAA6810513.1"/>
    </source>
</evidence>
<dbReference type="Gene3D" id="3.40.30.10">
    <property type="entry name" value="Glutaredoxin"/>
    <property type="match status" value="1"/>
</dbReference>
<gene>
    <name evidence="1" type="ORF">HELGO_WM32789</name>
</gene>
<dbReference type="SUPFAM" id="SSF52833">
    <property type="entry name" value="Thioredoxin-like"/>
    <property type="match status" value="1"/>
</dbReference>
<dbReference type="EMBL" id="CACVAT010000152">
    <property type="protein sequence ID" value="CAA6810513.1"/>
    <property type="molecule type" value="Genomic_DNA"/>
</dbReference>
<dbReference type="Gene3D" id="1.10.472.60">
    <property type="entry name" value="putative protein disulfide isomerase domain"/>
    <property type="match status" value="1"/>
</dbReference>